<evidence type="ECO:0000313" key="7">
    <source>
        <dbReference type="Proteomes" id="UP001198182"/>
    </source>
</evidence>
<dbReference type="PANTHER" id="PTHR30346">
    <property type="entry name" value="TRANSCRIPTIONAL DUAL REGULATOR HCAR-RELATED"/>
    <property type="match status" value="1"/>
</dbReference>
<evidence type="ECO:0000259" key="5">
    <source>
        <dbReference type="PROSITE" id="PS50931"/>
    </source>
</evidence>
<accession>A0AAE3E9C2</accession>
<dbReference type="GO" id="GO:0003677">
    <property type="term" value="F:DNA binding"/>
    <property type="evidence" value="ECO:0007669"/>
    <property type="project" value="UniProtKB-KW"/>
</dbReference>
<proteinExistence type="inferred from homology"/>
<dbReference type="SUPFAM" id="SSF46785">
    <property type="entry name" value="Winged helix' DNA-binding domain"/>
    <property type="match status" value="1"/>
</dbReference>
<dbReference type="PANTHER" id="PTHR30346:SF28">
    <property type="entry name" value="HTH-TYPE TRANSCRIPTIONAL REGULATOR CYNR"/>
    <property type="match status" value="1"/>
</dbReference>
<dbReference type="PROSITE" id="PS50931">
    <property type="entry name" value="HTH_LYSR"/>
    <property type="match status" value="1"/>
</dbReference>
<dbReference type="EMBL" id="JAJEQR010000010">
    <property type="protein sequence ID" value="MCC2230337.1"/>
    <property type="molecule type" value="Genomic_DNA"/>
</dbReference>
<dbReference type="Gene3D" id="3.40.190.290">
    <property type="match status" value="1"/>
</dbReference>
<reference evidence="6" key="1">
    <citation type="submission" date="2021-10" db="EMBL/GenBank/DDBJ databases">
        <title>Anaerobic single-cell dispensing facilitates the cultivation of human gut bacteria.</title>
        <authorList>
            <person name="Afrizal A."/>
        </authorList>
    </citation>
    <scope>NUCLEOTIDE SEQUENCE</scope>
    <source>
        <strain evidence="6">CLA-AA-H215</strain>
    </source>
</reference>
<dbReference type="Pfam" id="PF00126">
    <property type="entry name" value="HTH_1"/>
    <property type="match status" value="1"/>
</dbReference>
<dbReference type="PRINTS" id="PR00039">
    <property type="entry name" value="HTHLYSR"/>
</dbReference>
<protein>
    <submittedName>
        <fullName evidence="6">LysR family transcriptional regulator</fullName>
    </submittedName>
</protein>
<sequence length="295" mass="33722">MTLLQLEYFRVMSRTLHYSEAARELHTTQPNLSYAMKELEKELGAPLFEKQGRRVRLSAFGMQFACYADKALRTLAEGQEVLRQMKTLPEPLSIAYIDELGYDFLPELLRSFHDTFPLVPLQLYRYLHPDILPRLLNHSMNFAFTIYEPDTPSLEQLPVTSQDMMLFVPPNHRLSGRSSVSLTEIGMDPVAVTQPHTAIRRIIDEMCETAGIRLNVVFEAEECNAAALYVSSGLALSILPFSPLCTMYRAEAIRIAFPSRTRQICLSYDRDQPLTPSALQFLNYVRKNLVKPPEM</sequence>
<feature type="domain" description="HTH lysR-type" evidence="5">
    <location>
        <begin position="1"/>
        <end position="58"/>
    </location>
</feature>
<dbReference type="InterPro" id="IPR036388">
    <property type="entry name" value="WH-like_DNA-bd_sf"/>
</dbReference>
<dbReference type="InterPro" id="IPR036390">
    <property type="entry name" value="WH_DNA-bd_sf"/>
</dbReference>
<dbReference type="Gene3D" id="1.10.10.10">
    <property type="entry name" value="Winged helix-like DNA-binding domain superfamily/Winged helix DNA-binding domain"/>
    <property type="match status" value="1"/>
</dbReference>
<evidence type="ECO:0000256" key="1">
    <source>
        <dbReference type="ARBA" id="ARBA00009437"/>
    </source>
</evidence>
<dbReference type="GO" id="GO:0032993">
    <property type="term" value="C:protein-DNA complex"/>
    <property type="evidence" value="ECO:0007669"/>
    <property type="project" value="TreeGrafter"/>
</dbReference>
<gene>
    <name evidence="6" type="ORF">LKD81_04890</name>
</gene>
<dbReference type="RefSeq" id="WP_308453042.1">
    <property type="nucleotide sequence ID" value="NZ_JAJEQR010000010.1"/>
</dbReference>
<keyword evidence="7" id="KW-1185">Reference proteome</keyword>
<comment type="similarity">
    <text evidence="1">Belongs to the LysR transcriptional regulatory family.</text>
</comment>
<dbReference type="Pfam" id="PF03466">
    <property type="entry name" value="LysR_substrate"/>
    <property type="match status" value="1"/>
</dbReference>
<evidence type="ECO:0000256" key="3">
    <source>
        <dbReference type="ARBA" id="ARBA00023125"/>
    </source>
</evidence>
<comment type="caution">
    <text evidence="6">The sequence shown here is derived from an EMBL/GenBank/DDBJ whole genome shotgun (WGS) entry which is preliminary data.</text>
</comment>
<dbReference type="InterPro" id="IPR005119">
    <property type="entry name" value="LysR_subst-bd"/>
</dbReference>
<keyword evidence="3" id="KW-0238">DNA-binding</keyword>
<dbReference type="AlphaFoldDB" id="A0AAE3E9C2"/>
<dbReference type="GO" id="GO:0003700">
    <property type="term" value="F:DNA-binding transcription factor activity"/>
    <property type="evidence" value="ECO:0007669"/>
    <property type="project" value="InterPro"/>
</dbReference>
<organism evidence="6 7">
    <name type="scientific">Hominifimenecus microfluidus</name>
    <dbReference type="NCBI Taxonomy" id="2885348"/>
    <lineage>
        <taxon>Bacteria</taxon>
        <taxon>Bacillati</taxon>
        <taxon>Bacillota</taxon>
        <taxon>Clostridia</taxon>
        <taxon>Lachnospirales</taxon>
        <taxon>Lachnospiraceae</taxon>
        <taxon>Hominifimenecus</taxon>
    </lineage>
</organism>
<keyword evidence="4" id="KW-0804">Transcription</keyword>
<dbReference type="InterPro" id="IPR000847">
    <property type="entry name" value="LysR_HTH_N"/>
</dbReference>
<keyword evidence="2" id="KW-0805">Transcription regulation</keyword>
<dbReference type="Proteomes" id="UP001198182">
    <property type="component" value="Unassembled WGS sequence"/>
</dbReference>
<name>A0AAE3E9C2_9FIRM</name>
<evidence type="ECO:0000256" key="2">
    <source>
        <dbReference type="ARBA" id="ARBA00023015"/>
    </source>
</evidence>
<evidence type="ECO:0000256" key="4">
    <source>
        <dbReference type="ARBA" id="ARBA00023163"/>
    </source>
</evidence>
<evidence type="ECO:0000313" key="6">
    <source>
        <dbReference type="EMBL" id="MCC2230337.1"/>
    </source>
</evidence>
<dbReference type="SUPFAM" id="SSF53850">
    <property type="entry name" value="Periplasmic binding protein-like II"/>
    <property type="match status" value="1"/>
</dbReference>